<dbReference type="PANTHER" id="PTHR13469:SF8">
    <property type="entry name" value="HEXIM P-TEFB COMPLEX SUBUNIT 1"/>
    <property type="match status" value="1"/>
</dbReference>
<proteinExistence type="inferred from homology"/>
<dbReference type="Gene3D" id="6.10.250.2910">
    <property type="match status" value="1"/>
</dbReference>
<dbReference type="GO" id="GO:0097322">
    <property type="term" value="F:7SK snRNA binding"/>
    <property type="evidence" value="ECO:0007669"/>
    <property type="project" value="TreeGrafter"/>
</dbReference>
<organism evidence="10 11">
    <name type="scientific">Oedothorax gibbosus</name>
    <dbReference type="NCBI Taxonomy" id="931172"/>
    <lineage>
        <taxon>Eukaryota</taxon>
        <taxon>Metazoa</taxon>
        <taxon>Ecdysozoa</taxon>
        <taxon>Arthropoda</taxon>
        <taxon>Chelicerata</taxon>
        <taxon>Arachnida</taxon>
        <taxon>Araneae</taxon>
        <taxon>Araneomorphae</taxon>
        <taxon>Entelegynae</taxon>
        <taxon>Araneoidea</taxon>
        <taxon>Linyphiidae</taxon>
        <taxon>Erigoninae</taxon>
        <taxon>Oedothorax</taxon>
    </lineage>
</organism>
<evidence type="ECO:0000256" key="4">
    <source>
        <dbReference type="ARBA" id="ARBA00023015"/>
    </source>
</evidence>
<evidence type="ECO:0000256" key="7">
    <source>
        <dbReference type="ARBA" id="ARBA00023242"/>
    </source>
</evidence>
<dbReference type="EMBL" id="JAFNEN010000114">
    <property type="protein sequence ID" value="KAG8193815.1"/>
    <property type="molecule type" value="Genomic_DNA"/>
</dbReference>
<evidence type="ECO:0000256" key="2">
    <source>
        <dbReference type="ARBA" id="ARBA00008409"/>
    </source>
</evidence>
<dbReference type="GO" id="GO:0005654">
    <property type="term" value="C:nucleoplasm"/>
    <property type="evidence" value="ECO:0007669"/>
    <property type="project" value="TreeGrafter"/>
</dbReference>
<comment type="subcellular location">
    <subcellularLocation>
        <location evidence="1">Nucleus</location>
    </subcellularLocation>
</comment>
<keyword evidence="4" id="KW-0805">Transcription regulation</keyword>
<dbReference type="AlphaFoldDB" id="A0AAV6VAM1"/>
<evidence type="ECO:0000256" key="3">
    <source>
        <dbReference type="ARBA" id="ARBA00022491"/>
    </source>
</evidence>
<comment type="caution">
    <text evidence="10">The sequence shown here is derived from an EMBL/GenBank/DDBJ whole genome shotgun (WGS) entry which is preliminary data.</text>
</comment>
<feature type="compositionally biased region" description="Polar residues" evidence="9">
    <location>
        <begin position="9"/>
        <end position="21"/>
    </location>
</feature>
<accession>A0AAV6VAM1</accession>
<evidence type="ECO:0000256" key="5">
    <source>
        <dbReference type="ARBA" id="ARBA00023054"/>
    </source>
</evidence>
<keyword evidence="11" id="KW-1185">Reference proteome</keyword>
<gene>
    <name evidence="10" type="ORF">JTE90_029549</name>
</gene>
<dbReference type="PANTHER" id="PTHR13469">
    <property type="entry name" value="HEXAMETHYLENE BISACETAMIDE INDUCIBLE 1"/>
    <property type="match status" value="1"/>
</dbReference>
<keyword evidence="6" id="KW-0804">Transcription</keyword>
<evidence type="ECO:0000256" key="6">
    <source>
        <dbReference type="ARBA" id="ARBA00023163"/>
    </source>
</evidence>
<dbReference type="Proteomes" id="UP000827092">
    <property type="component" value="Unassembled WGS sequence"/>
</dbReference>
<evidence type="ECO:0000256" key="9">
    <source>
        <dbReference type="SAM" id="MobiDB-lite"/>
    </source>
</evidence>
<evidence type="ECO:0000313" key="11">
    <source>
        <dbReference type="Proteomes" id="UP000827092"/>
    </source>
</evidence>
<dbReference type="GO" id="GO:0004861">
    <property type="term" value="F:cyclin-dependent protein serine/threonine kinase inhibitor activity"/>
    <property type="evidence" value="ECO:0007669"/>
    <property type="project" value="InterPro"/>
</dbReference>
<sequence>MDVDDSESTKSMNIPSNQSIATPEKPCPEQVDDSITFNGPSGSTSTNSSRITSNNTSLNSTNQTNSSMNSPSKPSTSVKSKRRSGGRKHRAGRFQKIKWKPYLQLSFEEKKYLDEREARRAQRIRDKKAAVGIPVAPFNTSQFLINDYLSCHDLKTPDYESMNNGTDEDAHYTSDNSSEEHYHSCSDIGAFYQHAFLEDYANIHEEYLNSLSQCELAAEWVSLEDKIEAVDKQLKELREQRRTMGLDPDHPDAELEKIEVFKSEIEKLFEENHDLETQNEKLRKILESNS</sequence>
<reference evidence="10 11" key="1">
    <citation type="journal article" date="2022" name="Nat. Ecol. Evol.">
        <title>A masculinizing supergene underlies an exaggerated male reproductive morph in a spider.</title>
        <authorList>
            <person name="Hendrickx F."/>
            <person name="De Corte Z."/>
            <person name="Sonet G."/>
            <person name="Van Belleghem S.M."/>
            <person name="Kostlbacher S."/>
            <person name="Vangestel C."/>
        </authorList>
    </citation>
    <scope>NUCLEOTIDE SEQUENCE [LARGE SCALE GENOMIC DNA]</scope>
    <source>
        <strain evidence="10">W744_W776</strain>
    </source>
</reference>
<protein>
    <submittedName>
        <fullName evidence="10">Uncharacterized protein</fullName>
    </submittedName>
</protein>
<feature type="compositionally biased region" description="Basic and acidic residues" evidence="9">
    <location>
        <begin position="168"/>
        <end position="179"/>
    </location>
</feature>
<dbReference type="GO" id="GO:0005737">
    <property type="term" value="C:cytoplasm"/>
    <property type="evidence" value="ECO:0007669"/>
    <property type="project" value="InterPro"/>
</dbReference>
<dbReference type="PRINTS" id="PR02094">
    <property type="entry name" value="HEXIMFAMILY"/>
</dbReference>
<name>A0AAV6VAM1_9ARAC</name>
<evidence type="ECO:0000256" key="1">
    <source>
        <dbReference type="ARBA" id="ARBA00004123"/>
    </source>
</evidence>
<evidence type="ECO:0000313" key="10">
    <source>
        <dbReference type="EMBL" id="KAG8193815.1"/>
    </source>
</evidence>
<feature type="region of interest" description="Disordered" evidence="9">
    <location>
        <begin position="1"/>
        <end position="93"/>
    </location>
</feature>
<keyword evidence="3" id="KW-0678">Repressor</keyword>
<feature type="compositionally biased region" description="Basic residues" evidence="9">
    <location>
        <begin position="79"/>
        <end position="93"/>
    </location>
</feature>
<dbReference type="InterPro" id="IPR024872">
    <property type="entry name" value="HEXIM"/>
</dbReference>
<feature type="coiled-coil region" evidence="8">
    <location>
        <begin position="220"/>
        <end position="285"/>
    </location>
</feature>
<dbReference type="Pfam" id="PF15313">
    <property type="entry name" value="HEXIM"/>
    <property type="match status" value="1"/>
</dbReference>
<comment type="similarity">
    <text evidence="2">Belongs to the HEXIM family.</text>
</comment>
<evidence type="ECO:0000256" key="8">
    <source>
        <dbReference type="SAM" id="Coils"/>
    </source>
</evidence>
<feature type="region of interest" description="Disordered" evidence="9">
    <location>
        <begin position="160"/>
        <end position="179"/>
    </location>
</feature>
<keyword evidence="7" id="KW-0539">Nucleus</keyword>
<dbReference type="GO" id="GO:0000122">
    <property type="term" value="P:negative regulation of transcription by RNA polymerase II"/>
    <property type="evidence" value="ECO:0007669"/>
    <property type="project" value="InterPro"/>
</dbReference>
<feature type="compositionally biased region" description="Low complexity" evidence="9">
    <location>
        <begin position="41"/>
        <end position="78"/>
    </location>
</feature>
<keyword evidence="5 8" id="KW-0175">Coiled coil</keyword>